<dbReference type="AlphaFoldDB" id="A0AAW2DDY8"/>
<organism evidence="1 2">
    <name type="scientific">Lithocarpus litseifolius</name>
    <dbReference type="NCBI Taxonomy" id="425828"/>
    <lineage>
        <taxon>Eukaryota</taxon>
        <taxon>Viridiplantae</taxon>
        <taxon>Streptophyta</taxon>
        <taxon>Embryophyta</taxon>
        <taxon>Tracheophyta</taxon>
        <taxon>Spermatophyta</taxon>
        <taxon>Magnoliopsida</taxon>
        <taxon>eudicotyledons</taxon>
        <taxon>Gunneridae</taxon>
        <taxon>Pentapetalae</taxon>
        <taxon>rosids</taxon>
        <taxon>fabids</taxon>
        <taxon>Fagales</taxon>
        <taxon>Fagaceae</taxon>
        <taxon>Lithocarpus</taxon>
    </lineage>
</organism>
<protein>
    <submittedName>
        <fullName evidence="1">Uncharacterized protein</fullName>
    </submittedName>
</protein>
<comment type="caution">
    <text evidence="1">The sequence shown here is derived from an EMBL/GenBank/DDBJ whole genome shotgun (WGS) entry which is preliminary data.</text>
</comment>
<accession>A0AAW2DDY8</accession>
<proteinExistence type="predicted"/>
<keyword evidence="2" id="KW-1185">Reference proteome</keyword>
<evidence type="ECO:0000313" key="1">
    <source>
        <dbReference type="EMBL" id="KAL0008444.1"/>
    </source>
</evidence>
<sequence>MYQVLDGNVRYAHKRENNLDVGTDMTDDVWLSHKATCYESFGETERVYDGQHPYSGLLFNTETKDPVIRDPSWLSEMLEAGFISKLILTSATQISLFPNVIQEAAAQIGGLNYMKLTIWSTLPTWTLVII</sequence>
<evidence type="ECO:0000313" key="2">
    <source>
        <dbReference type="Proteomes" id="UP001459277"/>
    </source>
</evidence>
<name>A0AAW2DDY8_9ROSI</name>
<dbReference type="Proteomes" id="UP001459277">
    <property type="component" value="Unassembled WGS sequence"/>
</dbReference>
<dbReference type="EMBL" id="JAZDWU010000003">
    <property type="protein sequence ID" value="KAL0008444.1"/>
    <property type="molecule type" value="Genomic_DNA"/>
</dbReference>
<reference evidence="1 2" key="1">
    <citation type="submission" date="2024-01" db="EMBL/GenBank/DDBJ databases">
        <title>A telomere-to-telomere, gap-free genome of sweet tea (Lithocarpus litseifolius).</title>
        <authorList>
            <person name="Zhou J."/>
        </authorList>
    </citation>
    <scope>NUCLEOTIDE SEQUENCE [LARGE SCALE GENOMIC DNA]</scope>
    <source>
        <strain evidence="1">Zhou-2022a</strain>
        <tissue evidence="1">Leaf</tissue>
    </source>
</reference>
<gene>
    <name evidence="1" type="ORF">SO802_009946</name>
</gene>